<gene>
    <name evidence="7" type="ORF">GQS40_08320</name>
</gene>
<feature type="transmembrane region" description="Helical" evidence="5">
    <location>
        <begin position="166"/>
        <end position="199"/>
    </location>
</feature>
<evidence type="ECO:0000313" key="8">
    <source>
        <dbReference type="Proteomes" id="UP000478636"/>
    </source>
</evidence>
<dbReference type="Gene3D" id="1.20.1560.10">
    <property type="entry name" value="ABC transporter type 1, transmembrane domain"/>
    <property type="match status" value="2"/>
</dbReference>
<reference evidence="7 8" key="1">
    <citation type="submission" date="2019-12" db="EMBL/GenBank/DDBJ databases">
        <title>Complete genome sequence of Leuconostoc lactis strain AVN1 provides insights into metabolic potential.</title>
        <authorList>
            <person name="Besrour N."/>
            <person name="Najjari A."/>
            <person name="Fhoula I."/>
            <person name="Jaballah S."/>
            <person name="Klibi N."/>
            <person name="Ouzari H.I."/>
        </authorList>
    </citation>
    <scope>NUCLEOTIDE SEQUENCE [LARGE SCALE GENOMIC DNA]</scope>
    <source>
        <strain evidence="7 8">AVN1</strain>
    </source>
</reference>
<keyword evidence="2 5" id="KW-0812">Transmembrane</keyword>
<dbReference type="GO" id="GO:0140359">
    <property type="term" value="F:ABC-type transporter activity"/>
    <property type="evidence" value="ECO:0007669"/>
    <property type="project" value="InterPro"/>
</dbReference>
<name>A0A6L7A741_LEULA</name>
<keyword evidence="3 5" id="KW-1133">Transmembrane helix</keyword>
<evidence type="ECO:0000313" key="7">
    <source>
        <dbReference type="EMBL" id="MWN21457.1"/>
    </source>
</evidence>
<comment type="subcellular location">
    <subcellularLocation>
        <location evidence="1">Cell membrane</location>
        <topology evidence="1">Multi-pass membrane protein</topology>
    </subcellularLocation>
</comment>
<evidence type="ECO:0000256" key="2">
    <source>
        <dbReference type="ARBA" id="ARBA00022692"/>
    </source>
</evidence>
<protein>
    <recommendedName>
        <fullName evidence="6">ABC transmembrane type-1 domain-containing protein</fullName>
    </recommendedName>
</protein>
<evidence type="ECO:0000256" key="3">
    <source>
        <dbReference type="ARBA" id="ARBA00022989"/>
    </source>
</evidence>
<dbReference type="GO" id="GO:0005524">
    <property type="term" value="F:ATP binding"/>
    <property type="evidence" value="ECO:0007669"/>
    <property type="project" value="InterPro"/>
</dbReference>
<feature type="transmembrane region" description="Helical" evidence="5">
    <location>
        <begin position="211"/>
        <end position="229"/>
    </location>
</feature>
<evidence type="ECO:0000256" key="5">
    <source>
        <dbReference type="SAM" id="Phobius"/>
    </source>
</evidence>
<keyword evidence="4 5" id="KW-0472">Membrane</keyword>
<comment type="caution">
    <text evidence="7">The sequence shown here is derived from an EMBL/GenBank/DDBJ whole genome shotgun (WGS) entry which is preliminary data.</text>
</comment>
<proteinExistence type="predicted"/>
<accession>A0A6L7A741</accession>
<dbReference type="EMBL" id="WSZI01000014">
    <property type="protein sequence ID" value="MWN21457.1"/>
    <property type="molecule type" value="Genomic_DNA"/>
</dbReference>
<evidence type="ECO:0000256" key="4">
    <source>
        <dbReference type="ARBA" id="ARBA00023136"/>
    </source>
</evidence>
<organism evidence="7 8">
    <name type="scientific">Leuconostoc lactis</name>
    <dbReference type="NCBI Taxonomy" id="1246"/>
    <lineage>
        <taxon>Bacteria</taxon>
        <taxon>Bacillati</taxon>
        <taxon>Bacillota</taxon>
        <taxon>Bacilli</taxon>
        <taxon>Lactobacillales</taxon>
        <taxon>Lactobacillaceae</taxon>
        <taxon>Leuconostoc</taxon>
    </lineage>
</organism>
<dbReference type="SUPFAM" id="SSF90123">
    <property type="entry name" value="ABC transporter transmembrane region"/>
    <property type="match status" value="2"/>
</dbReference>
<dbReference type="GO" id="GO:0005886">
    <property type="term" value="C:plasma membrane"/>
    <property type="evidence" value="ECO:0007669"/>
    <property type="project" value="UniProtKB-SubCell"/>
</dbReference>
<sequence>MSNYATSATLGLVVQYAAVLTAIWFIMQGAISIGIMLTMVQTVILYYQPTVFLIIILGSALVFLIPTLMSKKLQEKQLALSEKSENLTESVTDILNGFATVKATQTLPVGKIMYGIREKTMARITANQVSEFGQNKVSSYTSNLLNDVELIEINLIEPFFDLISQIIVVIISSASILIVSLTSALYALASVVSAAYYGYIVERSHHKDTTLFFMMIVAGITVVLLRYVFDVINQTLMVKFLMSRID</sequence>
<feature type="transmembrane region" description="Helical" evidence="5">
    <location>
        <begin position="12"/>
        <end position="40"/>
    </location>
</feature>
<evidence type="ECO:0000256" key="1">
    <source>
        <dbReference type="ARBA" id="ARBA00004651"/>
    </source>
</evidence>
<dbReference type="Proteomes" id="UP000478636">
    <property type="component" value="Unassembled WGS sequence"/>
</dbReference>
<dbReference type="AlphaFoldDB" id="A0A6L7A741"/>
<dbReference type="InterPro" id="IPR011527">
    <property type="entry name" value="ABC1_TM_dom"/>
</dbReference>
<feature type="transmembrane region" description="Helical" evidence="5">
    <location>
        <begin position="46"/>
        <end position="68"/>
    </location>
</feature>
<dbReference type="Pfam" id="PF00664">
    <property type="entry name" value="ABC_membrane"/>
    <property type="match status" value="1"/>
</dbReference>
<evidence type="ECO:0000259" key="6">
    <source>
        <dbReference type="PROSITE" id="PS50929"/>
    </source>
</evidence>
<feature type="domain" description="ABC transmembrane type-1" evidence="6">
    <location>
        <begin position="111"/>
        <end position="207"/>
    </location>
</feature>
<dbReference type="PROSITE" id="PS50929">
    <property type="entry name" value="ABC_TM1F"/>
    <property type="match status" value="2"/>
</dbReference>
<dbReference type="InterPro" id="IPR036640">
    <property type="entry name" value="ABC1_TM_sf"/>
</dbReference>
<feature type="domain" description="ABC transmembrane type-1" evidence="6">
    <location>
        <begin position="21"/>
        <end position="103"/>
    </location>
</feature>